<keyword evidence="1" id="KW-0813">Transport</keyword>
<keyword evidence="2 3" id="KW-0732">Signal</keyword>
<name>W9QU24_9ROSA</name>
<protein>
    <recommendedName>
        <fullName evidence="4">MD-2-related lipid-recognition domain-containing protein</fullName>
    </recommendedName>
</protein>
<dbReference type="PANTHER" id="PTHR11306">
    <property type="entry name" value="NIEMANN PICK TYPE C2 PROTEIN NPC2-RELATED"/>
    <property type="match status" value="1"/>
</dbReference>
<dbReference type="STRING" id="981085.W9QU24"/>
<sequence length="82" mass="9066">MASPTYQKKLSFVVLFSSLFLLLPSAQSTNVKYCDKKGKYDVKVKGVEISPDPVVSGEPATFNIAASTVSDFWVVMEQAMWL</sequence>
<organism evidence="5 6">
    <name type="scientific">Morus notabilis</name>
    <dbReference type="NCBI Taxonomy" id="981085"/>
    <lineage>
        <taxon>Eukaryota</taxon>
        <taxon>Viridiplantae</taxon>
        <taxon>Streptophyta</taxon>
        <taxon>Embryophyta</taxon>
        <taxon>Tracheophyta</taxon>
        <taxon>Spermatophyta</taxon>
        <taxon>Magnoliopsida</taxon>
        <taxon>eudicotyledons</taxon>
        <taxon>Gunneridae</taxon>
        <taxon>Pentapetalae</taxon>
        <taxon>rosids</taxon>
        <taxon>fabids</taxon>
        <taxon>Rosales</taxon>
        <taxon>Moraceae</taxon>
        <taxon>Moreae</taxon>
        <taxon>Morus</taxon>
    </lineage>
</organism>
<feature type="chain" id="PRO_5004932156" description="MD-2-related lipid-recognition domain-containing protein" evidence="3">
    <location>
        <begin position="29"/>
        <end position="82"/>
    </location>
</feature>
<dbReference type="Proteomes" id="UP000030645">
    <property type="component" value="Unassembled WGS sequence"/>
</dbReference>
<gene>
    <name evidence="5" type="ORF">L484_022312</name>
</gene>
<feature type="signal peptide" evidence="3">
    <location>
        <begin position="1"/>
        <end position="28"/>
    </location>
</feature>
<evidence type="ECO:0000313" key="5">
    <source>
        <dbReference type="EMBL" id="EXB38413.1"/>
    </source>
</evidence>
<dbReference type="InterPro" id="IPR003172">
    <property type="entry name" value="ML_dom"/>
</dbReference>
<dbReference type="PANTHER" id="PTHR11306:SF0">
    <property type="entry name" value="PHOSPHATIDYLGLYCEROL_PHOSPHATIDYLINOSITOL TRANSFER PROTEIN"/>
    <property type="match status" value="1"/>
</dbReference>
<dbReference type="GO" id="GO:0015918">
    <property type="term" value="P:sterol transport"/>
    <property type="evidence" value="ECO:0007669"/>
    <property type="project" value="InterPro"/>
</dbReference>
<dbReference type="AlphaFoldDB" id="W9QU24"/>
<evidence type="ECO:0000259" key="4">
    <source>
        <dbReference type="Pfam" id="PF02221"/>
    </source>
</evidence>
<evidence type="ECO:0000256" key="3">
    <source>
        <dbReference type="SAM" id="SignalP"/>
    </source>
</evidence>
<dbReference type="InterPro" id="IPR039670">
    <property type="entry name" value="NPC2-like"/>
</dbReference>
<proteinExistence type="predicted"/>
<dbReference type="GO" id="GO:0032934">
    <property type="term" value="F:sterol binding"/>
    <property type="evidence" value="ECO:0007669"/>
    <property type="project" value="InterPro"/>
</dbReference>
<dbReference type="EMBL" id="KE343693">
    <property type="protein sequence ID" value="EXB38413.1"/>
    <property type="molecule type" value="Genomic_DNA"/>
</dbReference>
<evidence type="ECO:0000256" key="2">
    <source>
        <dbReference type="ARBA" id="ARBA00022729"/>
    </source>
</evidence>
<reference evidence="6" key="1">
    <citation type="submission" date="2013-01" db="EMBL/GenBank/DDBJ databases">
        <title>Draft Genome Sequence of a Mulberry Tree, Morus notabilis C.K. Schneid.</title>
        <authorList>
            <person name="He N."/>
            <person name="Zhao S."/>
        </authorList>
    </citation>
    <scope>NUCLEOTIDE SEQUENCE</scope>
</reference>
<feature type="domain" description="MD-2-related lipid-recognition" evidence="4">
    <location>
        <begin position="29"/>
        <end position="68"/>
    </location>
</feature>
<evidence type="ECO:0000313" key="6">
    <source>
        <dbReference type="Proteomes" id="UP000030645"/>
    </source>
</evidence>
<dbReference type="Pfam" id="PF02221">
    <property type="entry name" value="E1_DerP2_DerF2"/>
    <property type="match status" value="1"/>
</dbReference>
<accession>W9QU24</accession>
<evidence type="ECO:0000256" key="1">
    <source>
        <dbReference type="ARBA" id="ARBA00022448"/>
    </source>
</evidence>
<keyword evidence="6" id="KW-1185">Reference proteome</keyword>